<protein>
    <submittedName>
        <fullName evidence="2">Uncharacterized protein</fullName>
    </submittedName>
</protein>
<reference evidence="2" key="1">
    <citation type="submission" date="2022-11" db="UniProtKB">
        <authorList>
            <consortium name="WormBaseParasite"/>
        </authorList>
    </citation>
    <scope>IDENTIFICATION</scope>
</reference>
<evidence type="ECO:0000313" key="2">
    <source>
        <dbReference type="WBParaSite" id="PS1159_v2.g15977.t1"/>
    </source>
</evidence>
<name>A0AC35FC43_9BILA</name>
<proteinExistence type="predicted"/>
<sequence>MPSIVSTPRYPSNPPKWSNLKKITLKDMDSTKDKIYDRFILVAQIIDWSVVDSCIQTVVEDENCDVHRLTIPNWSLSNGKKHDMLKFMKVFHPNVKFLIANPYYRITNDGEKVKKDIFVQHPRYVKVDTSLIDKLCHVCGKEAKTLASCSDCKVA</sequence>
<organism evidence="1 2">
    <name type="scientific">Panagrolaimus sp. PS1159</name>
    <dbReference type="NCBI Taxonomy" id="55785"/>
    <lineage>
        <taxon>Eukaryota</taxon>
        <taxon>Metazoa</taxon>
        <taxon>Ecdysozoa</taxon>
        <taxon>Nematoda</taxon>
        <taxon>Chromadorea</taxon>
        <taxon>Rhabditida</taxon>
        <taxon>Tylenchina</taxon>
        <taxon>Panagrolaimomorpha</taxon>
        <taxon>Panagrolaimoidea</taxon>
        <taxon>Panagrolaimidae</taxon>
        <taxon>Panagrolaimus</taxon>
    </lineage>
</organism>
<dbReference type="WBParaSite" id="PS1159_v2.g15977.t1">
    <property type="protein sequence ID" value="PS1159_v2.g15977.t1"/>
    <property type="gene ID" value="PS1159_v2.g15977"/>
</dbReference>
<accession>A0AC35FC43</accession>
<evidence type="ECO:0000313" key="1">
    <source>
        <dbReference type="Proteomes" id="UP000887580"/>
    </source>
</evidence>
<dbReference type="Proteomes" id="UP000887580">
    <property type="component" value="Unplaced"/>
</dbReference>